<name>A0A178LQD7_MYCIR</name>
<dbReference type="AlphaFoldDB" id="A0A178LQD7"/>
<evidence type="ECO:0000313" key="3">
    <source>
        <dbReference type="Proteomes" id="UP000078396"/>
    </source>
</evidence>
<dbReference type="Proteomes" id="UP000078396">
    <property type="component" value="Unassembled WGS sequence"/>
</dbReference>
<dbReference type="EMBL" id="LWCS01000039">
    <property type="protein sequence ID" value="OAN35434.1"/>
    <property type="molecule type" value="Genomic_DNA"/>
</dbReference>
<dbReference type="eggNOG" id="ENOG5031TUC">
    <property type="taxonomic scope" value="Bacteria"/>
</dbReference>
<accession>A0A178LQD7</accession>
<keyword evidence="1" id="KW-0812">Transmembrane</keyword>
<sequence length="86" mass="9276">MPSIRVAARRGLSTRVSVGGVIEFGLWLLIPYVTMGLTWAFFHADEVRRLEDLLAGEIPAGGGMAAYLLVAALWPLHVLVPSVCVT</sequence>
<feature type="transmembrane region" description="Helical" evidence="1">
    <location>
        <begin position="21"/>
        <end position="44"/>
    </location>
</feature>
<comment type="caution">
    <text evidence="2">The sequence shown here is derived from an EMBL/GenBank/DDBJ whole genome shotgun (WGS) entry which is preliminary data.</text>
</comment>
<protein>
    <submittedName>
        <fullName evidence="2">Uncharacterized protein</fullName>
    </submittedName>
</protein>
<proteinExistence type="predicted"/>
<keyword evidence="1" id="KW-1133">Transmembrane helix</keyword>
<evidence type="ECO:0000256" key="1">
    <source>
        <dbReference type="SAM" id="Phobius"/>
    </source>
</evidence>
<dbReference type="STRING" id="912594.AWC12_28080"/>
<reference evidence="2 3" key="1">
    <citation type="submission" date="2016-04" db="EMBL/GenBank/DDBJ databases">
        <title>Draft Genome Sequences of Staphylococcus capitis Strain H36, S. capitis Strain H65, S. cohnii Strain H62, S. hominis Strain H69, Mycobacterium iranicum Strain H39, Plantibacter sp. Strain H53, Pseudomonas oryzihabitans Strain H72, and Microbacterium sp. Strain H83, isolated from residential settings.</title>
        <authorList>
            <person name="Lymperopoulou D."/>
            <person name="Adams R.I."/>
            <person name="Lindow S."/>
            <person name="Coil D.A."/>
            <person name="Jospin G."/>
            <person name="Eisen J.A."/>
        </authorList>
    </citation>
    <scope>NUCLEOTIDE SEQUENCE [LARGE SCALE GENOMIC DNA]</scope>
    <source>
        <strain evidence="2 3">H39</strain>
    </source>
</reference>
<keyword evidence="1" id="KW-0472">Membrane</keyword>
<organism evidence="2 3">
    <name type="scientific">Mycolicibacterium iranicum</name>
    <name type="common">Mycobacterium iranicum</name>
    <dbReference type="NCBI Taxonomy" id="912594"/>
    <lineage>
        <taxon>Bacteria</taxon>
        <taxon>Bacillati</taxon>
        <taxon>Actinomycetota</taxon>
        <taxon>Actinomycetes</taxon>
        <taxon>Mycobacteriales</taxon>
        <taxon>Mycobacteriaceae</taxon>
        <taxon>Mycolicibacterium</taxon>
    </lineage>
</organism>
<evidence type="ECO:0000313" key="2">
    <source>
        <dbReference type="EMBL" id="OAN35434.1"/>
    </source>
</evidence>
<dbReference type="OrthoDB" id="4743695at2"/>
<dbReference type="RefSeq" id="WP_064283541.1">
    <property type="nucleotide sequence ID" value="NZ_LWCS01000039.1"/>
</dbReference>
<feature type="transmembrane region" description="Helical" evidence="1">
    <location>
        <begin position="64"/>
        <end position="85"/>
    </location>
</feature>
<gene>
    <name evidence="2" type="ORF">A4X20_26155</name>
</gene>